<evidence type="ECO:0000256" key="2">
    <source>
        <dbReference type="ARBA" id="ARBA00023141"/>
    </source>
</evidence>
<comment type="catalytic activity">
    <reaction evidence="1 5">
        <text>3-dehydroquinate = 3-dehydroshikimate + H2O</text>
        <dbReference type="Rhea" id="RHEA:21096"/>
        <dbReference type="ChEBI" id="CHEBI:15377"/>
        <dbReference type="ChEBI" id="CHEBI:16630"/>
        <dbReference type="ChEBI" id="CHEBI:32364"/>
        <dbReference type="EC" id="4.2.1.10"/>
    </reaction>
</comment>
<feature type="binding site" evidence="5">
    <location>
        <position position="238"/>
    </location>
    <ligand>
        <name>3-dehydroquinate</name>
        <dbReference type="ChEBI" id="CHEBI:32364"/>
    </ligand>
</feature>
<dbReference type="GO" id="GO:0009073">
    <property type="term" value="P:aromatic amino acid family biosynthetic process"/>
    <property type="evidence" value="ECO:0007669"/>
    <property type="project" value="UniProtKB-KW"/>
</dbReference>
<dbReference type="AlphaFoldDB" id="A0A1E3L6R9"/>
<dbReference type="EC" id="4.2.1.10" evidence="5"/>
<dbReference type="InterPro" id="IPR001381">
    <property type="entry name" value="DHquinase_I"/>
</dbReference>
<dbReference type="FunFam" id="3.20.20.70:FF:000047">
    <property type="entry name" value="3-dehydroquinate dehydratase"/>
    <property type="match status" value="1"/>
</dbReference>
<dbReference type="GO" id="GO:0046279">
    <property type="term" value="P:3,4-dihydroxybenzoate biosynthetic process"/>
    <property type="evidence" value="ECO:0007669"/>
    <property type="project" value="UniProtKB-ARBA"/>
</dbReference>
<comment type="function">
    <text evidence="5">Involved in the third step of the chorismate pathway, which leads to the biosynthesis of aromatic amino acids. Catalyzes the cis-dehydration of 3-dehydroquinate (DHQ) and introduces the first double bond of the aromatic ring to yield 3-dehydroshikimate.</text>
</comment>
<dbReference type="InterPro" id="IPR013785">
    <property type="entry name" value="Aldolase_TIM"/>
</dbReference>
<keyword evidence="2 5" id="KW-0057">Aromatic amino acid biosynthesis</keyword>
<evidence type="ECO:0000313" key="6">
    <source>
        <dbReference type="EMBL" id="ODP29354.1"/>
    </source>
</evidence>
<dbReference type="Proteomes" id="UP000094578">
    <property type="component" value="Unassembled WGS sequence"/>
</dbReference>
<feature type="active site" description="Schiff-base intermediate with substrate" evidence="5">
    <location>
        <position position="176"/>
    </location>
</feature>
<dbReference type="GO" id="GO:0008652">
    <property type="term" value="P:amino acid biosynthetic process"/>
    <property type="evidence" value="ECO:0007669"/>
    <property type="project" value="UniProtKB-KW"/>
</dbReference>
<dbReference type="PROSITE" id="PS01028">
    <property type="entry name" value="DEHYDROQUINASE_I"/>
    <property type="match status" value="1"/>
</dbReference>
<keyword evidence="5" id="KW-0028">Amino-acid biosynthesis</keyword>
<keyword evidence="3 5" id="KW-0456">Lyase</keyword>
<dbReference type="PATRIC" id="fig|1886670.3.peg.1388"/>
<gene>
    <name evidence="5 6" type="primary">aroD</name>
    <name evidence="6" type="ORF">PTI45_01363</name>
</gene>
<evidence type="ECO:0000256" key="5">
    <source>
        <dbReference type="HAMAP-Rule" id="MF_00214"/>
    </source>
</evidence>
<evidence type="ECO:0000313" key="7">
    <source>
        <dbReference type="Proteomes" id="UP000094578"/>
    </source>
</evidence>
<dbReference type="RefSeq" id="WP_069326781.1">
    <property type="nucleotide sequence ID" value="NZ_MDER01000031.1"/>
</dbReference>
<dbReference type="InterPro" id="IPR050146">
    <property type="entry name" value="Type-I_3-dehydroquinase"/>
</dbReference>
<dbReference type="SUPFAM" id="SSF51569">
    <property type="entry name" value="Aldolase"/>
    <property type="match status" value="1"/>
</dbReference>
<dbReference type="CDD" id="cd00502">
    <property type="entry name" value="DHQase_I"/>
    <property type="match status" value="1"/>
</dbReference>
<keyword evidence="4 5" id="KW-0704">Schiff base</keyword>
<dbReference type="GO" id="GO:0009423">
    <property type="term" value="P:chorismate biosynthetic process"/>
    <property type="evidence" value="ECO:0007669"/>
    <property type="project" value="UniProtKB-UniRule"/>
</dbReference>
<dbReference type="PANTHER" id="PTHR43699:SF1">
    <property type="entry name" value="3-DEHYDROQUINATE DEHYDRATASE"/>
    <property type="match status" value="1"/>
</dbReference>
<proteinExistence type="inferred from homology"/>
<feature type="binding site" evidence="5">
    <location>
        <position position="219"/>
    </location>
    <ligand>
        <name>3-dehydroquinate</name>
        <dbReference type="ChEBI" id="CHEBI:32364"/>
    </ligand>
</feature>
<evidence type="ECO:0000256" key="4">
    <source>
        <dbReference type="ARBA" id="ARBA00023270"/>
    </source>
</evidence>
<dbReference type="PANTHER" id="PTHR43699">
    <property type="entry name" value="3-DEHYDROQUINATE DEHYDRATASE"/>
    <property type="match status" value="1"/>
</dbReference>
<evidence type="ECO:0000256" key="3">
    <source>
        <dbReference type="ARBA" id="ARBA00023239"/>
    </source>
</evidence>
<dbReference type="EMBL" id="MDER01000031">
    <property type="protein sequence ID" value="ODP29354.1"/>
    <property type="molecule type" value="Genomic_DNA"/>
</dbReference>
<feature type="binding site" evidence="5">
    <location>
        <position position="27"/>
    </location>
    <ligand>
        <name>3-dehydroquinate</name>
        <dbReference type="ChEBI" id="CHEBI:32364"/>
    </ligand>
</feature>
<name>A0A1E3L6R9_9BACL</name>
<dbReference type="HAMAP" id="MF_00214">
    <property type="entry name" value="AroD"/>
    <property type="match status" value="1"/>
</dbReference>
<comment type="pathway">
    <text evidence="5">Metabolic intermediate biosynthesis; chorismate biosynthesis; chorismate from D-erythrose 4-phosphate and phosphoenolpyruvate: step 3/7.</text>
</comment>
<dbReference type="Gene3D" id="3.20.20.70">
    <property type="entry name" value="Aldolase class I"/>
    <property type="match status" value="1"/>
</dbReference>
<protein>
    <recommendedName>
        <fullName evidence="5">3-dehydroquinate dehydratase</fullName>
        <shortName evidence="5">3-dehydroquinase</shortName>
        <ecNumber evidence="5">4.2.1.10</ecNumber>
    </recommendedName>
    <alternativeName>
        <fullName evidence="5">Type I DHQase</fullName>
    </alternativeName>
    <alternativeName>
        <fullName evidence="5">Type I dehydroquinase</fullName>
        <shortName evidence="5">DHQ1</shortName>
    </alternativeName>
</protein>
<comment type="similarity">
    <text evidence="5">Belongs to the type-I 3-dehydroquinase family.</text>
</comment>
<accession>A0A1E3L6R9</accession>
<dbReference type="STRING" id="1886670.PTI45_01363"/>
<dbReference type="Pfam" id="PF01487">
    <property type="entry name" value="DHquinase_I"/>
    <property type="match status" value="1"/>
</dbReference>
<dbReference type="InterPro" id="IPR018508">
    <property type="entry name" value="3-dehydroquinate_DH_AS"/>
</dbReference>
<feature type="active site" description="Proton donor/acceptor" evidence="5">
    <location>
        <position position="149"/>
    </location>
</feature>
<feature type="binding site" evidence="5">
    <location>
        <begin position="52"/>
        <end position="54"/>
    </location>
    <ligand>
        <name>3-dehydroquinate</name>
        <dbReference type="ChEBI" id="CHEBI:32364"/>
    </ligand>
</feature>
<feature type="binding site" evidence="5">
    <location>
        <position position="88"/>
    </location>
    <ligand>
        <name>3-dehydroquinate</name>
        <dbReference type="ChEBI" id="CHEBI:32364"/>
    </ligand>
</feature>
<dbReference type="UniPathway" id="UPA00053">
    <property type="reaction ID" value="UER00086"/>
</dbReference>
<feature type="binding site" evidence="5">
    <location>
        <position position="242"/>
    </location>
    <ligand>
        <name>3-dehydroquinate</name>
        <dbReference type="ChEBI" id="CHEBI:32364"/>
    </ligand>
</feature>
<reference evidence="6 7" key="1">
    <citation type="submission" date="2016-08" db="EMBL/GenBank/DDBJ databases">
        <title>Genome sequencing of Paenibacillus sp. TI45-13ar, isolated from Korean traditional nuruk.</title>
        <authorList>
            <person name="Kim S.-J."/>
        </authorList>
    </citation>
    <scope>NUCLEOTIDE SEQUENCE [LARGE SCALE GENOMIC DNA]</scope>
    <source>
        <strain evidence="6 7">TI45-13ar</strain>
    </source>
</reference>
<evidence type="ECO:0000256" key="1">
    <source>
        <dbReference type="ARBA" id="ARBA00001864"/>
    </source>
</evidence>
<comment type="caution">
    <text evidence="6">The sequence shown here is derived from an EMBL/GenBank/DDBJ whole genome shotgun (WGS) entry which is preliminary data.</text>
</comment>
<comment type="subunit">
    <text evidence="5">Homodimer.</text>
</comment>
<dbReference type="NCBIfam" id="TIGR01093">
    <property type="entry name" value="aroD"/>
    <property type="match status" value="1"/>
</dbReference>
<sequence>MSNTNTFKPVRVKHLTIGEGKPKICVSLTGHRTEQIIEEAHTLKLADIDMVEWRVDFFEQVEQLDQVTYTLERIRDILPSTPLIFTFRSAKEGGQCELSSNYYVELNQAIAATGEVDLIDVELFNEETAIQQLITIAHEHNTFVIISNHDFQQTPPKEELISRLSRAQQLGADITKIAVMPQSSSDVITLLDATNTMKEQHADRPMITMSMAGKGMISRLTGELFGSAITFGAIQKSSAPGQVPVSDLRSILSLLHANL</sequence>
<organism evidence="6 7">
    <name type="scientific">Paenibacillus nuruki</name>
    <dbReference type="NCBI Taxonomy" id="1886670"/>
    <lineage>
        <taxon>Bacteria</taxon>
        <taxon>Bacillati</taxon>
        <taxon>Bacillota</taxon>
        <taxon>Bacilli</taxon>
        <taxon>Bacillales</taxon>
        <taxon>Paenibacillaceae</taxon>
        <taxon>Paenibacillus</taxon>
    </lineage>
</organism>
<keyword evidence="7" id="KW-1185">Reference proteome</keyword>
<dbReference type="GO" id="GO:0003855">
    <property type="term" value="F:3-dehydroquinate dehydratase activity"/>
    <property type="evidence" value="ECO:0007669"/>
    <property type="project" value="UniProtKB-UniRule"/>
</dbReference>